<organism evidence="1 2">
    <name type="scientific">Actinophytocola xanthii</name>
    <dbReference type="NCBI Taxonomy" id="1912961"/>
    <lineage>
        <taxon>Bacteria</taxon>
        <taxon>Bacillati</taxon>
        <taxon>Actinomycetota</taxon>
        <taxon>Actinomycetes</taxon>
        <taxon>Pseudonocardiales</taxon>
        <taxon>Pseudonocardiaceae</taxon>
    </lineage>
</organism>
<dbReference type="EMBL" id="MSIE01000013">
    <property type="protein sequence ID" value="OLF17977.1"/>
    <property type="molecule type" value="Genomic_DNA"/>
</dbReference>
<dbReference type="AlphaFoldDB" id="A0A1Q8CUD7"/>
<dbReference type="Proteomes" id="UP000185596">
    <property type="component" value="Unassembled WGS sequence"/>
</dbReference>
<reference evidence="1 2" key="1">
    <citation type="submission" date="2016-12" db="EMBL/GenBank/DDBJ databases">
        <title>The draft genome sequence of Actinophytocola sp. 11-183.</title>
        <authorList>
            <person name="Wang W."/>
            <person name="Yuan L."/>
        </authorList>
    </citation>
    <scope>NUCLEOTIDE SEQUENCE [LARGE SCALE GENOMIC DNA]</scope>
    <source>
        <strain evidence="1 2">11-183</strain>
    </source>
</reference>
<dbReference type="OrthoDB" id="3701291at2"/>
<accession>A0A1Q8CUD7</accession>
<evidence type="ECO:0000313" key="1">
    <source>
        <dbReference type="EMBL" id="OLF17977.1"/>
    </source>
</evidence>
<dbReference type="RefSeq" id="WP_075125172.1">
    <property type="nucleotide sequence ID" value="NZ_MSIE01000013.1"/>
</dbReference>
<comment type="caution">
    <text evidence="1">The sequence shown here is derived from an EMBL/GenBank/DDBJ whole genome shotgun (WGS) entry which is preliminary data.</text>
</comment>
<name>A0A1Q8CUD7_9PSEU</name>
<protein>
    <submittedName>
        <fullName evidence="1">Uncharacterized protein</fullName>
    </submittedName>
</protein>
<keyword evidence="2" id="KW-1185">Reference proteome</keyword>
<gene>
    <name evidence="1" type="ORF">BU204_09225</name>
</gene>
<evidence type="ECO:0000313" key="2">
    <source>
        <dbReference type="Proteomes" id="UP000185596"/>
    </source>
</evidence>
<proteinExistence type="predicted"/>
<dbReference type="STRING" id="1912961.BU204_09225"/>
<sequence>MTRRRSLPQPGDRLRKVVDSVLVELSDGAAPDGPALHRLEDMLVSGLAWTAATGETCRIEHAVHAVRDARERLGADDPAGARSALLSAREDLAPPVAQR</sequence>